<dbReference type="Gene3D" id="3.40.50.1240">
    <property type="entry name" value="Phosphoglycerate mutase-like"/>
    <property type="match status" value="1"/>
</dbReference>
<dbReference type="InterPro" id="IPR029033">
    <property type="entry name" value="His_PPase_superfam"/>
</dbReference>
<sequence>MNRLILIRHSIPVIEAGVPSNEWVLAEEGIDKARIIAKKLSGYCFGKLYTSMEPKAIETAKIIADHTNSSYEKIADVHEHLRTSNRKVFTGDEWLAIMQQLFTKQDRFIFGDETAGAAKSRFDEAIKKLIKTHTSNEDILLVTHGTVMSLFLSLYNHLDGFEIWCSLGMPAYVELTVSDYQIQNIVTL</sequence>
<accession>A0ABV8WWW5</accession>
<proteinExistence type="predicted"/>
<dbReference type="RefSeq" id="WP_390252460.1">
    <property type="nucleotide sequence ID" value="NZ_JBHSDT010000008.1"/>
</dbReference>
<name>A0ABV8WWW5_9BACI</name>
<comment type="caution">
    <text evidence="1">The sequence shown here is derived from an EMBL/GenBank/DDBJ whole genome shotgun (WGS) entry which is preliminary data.</text>
</comment>
<organism evidence="1 2">
    <name type="scientific">Gracilibacillus xinjiangensis</name>
    <dbReference type="NCBI Taxonomy" id="1193282"/>
    <lineage>
        <taxon>Bacteria</taxon>
        <taxon>Bacillati</taxon>
        <taxon>Bacillota</taxon>
        <taxon>Bacilli</taxon>
        <taxon>Bacillales</taxon>
        <taxon>Bacillaceae</taxon>
        <taxon>Gracilibacillus</taxon>
    </lineage>
</organism>
<dbReference type="CDD" id="cd07067">
    <property type="entry name" value="HP_PGM_like"/>
    <property type="match status" value="1"/>
</dbReference>
<reference evidence="2" key="1">
    <citation type="journal article" date="2019" name="Int. J. Syst. Evol. Microbiol.">
        <title>The Global Catalogue of Microorganisms (GCM) 10K type strain sequencing project: providing services to taxonomists for standard genome sequencing and annotation.</title>
        <authorList>
            <consortium name="The Broad Institute Genomics Platform"/>
            <consortium name="The Broad Institute Genome Sequencing Center for Infectious Disease"/>
            <person name="Wu L."/>
            <person name="Ma J."/>
        </authorList>
    </citation>
    <scope>NUCLEOTIDE SEQUENCE [LARGE SCALE GENOMIC DNA]</scope>
    <source>
        <strain evidence="2">CCUG 37865</strain>
    </source>
</reference>
<protein>
    <submittedName>
        <fullName evidence="1">Histidine phosphatase family protein</fullName>
    </submittedName>
</protein>
<keyword evidence="2" id="KW-1185">Reference proteome</keyword>
<evidence type="ECO:0000313" key="1">
    <source>
        <dbReference type="EMBL" id="MFC4403924.1"/>
    </source>
</evidence>
<gene>
    <name evidence="1" type="ORF">ACFOY7_12675</name>
</gene>
<dbReference type="Proteomes" id="UP001595882">
    <property type="component" value="Unassembled WGS sequence"/>
</dbReference>
<dbReference type="SUPFAM" id="SSF53254">
    <property type="entry name" value="Phosphoglycerate mutase-like"/>
    <property type="match status" value="1"/>
</dbReference>
<dbReference type="EMBL" id="JBHSDT010000008">
    <property type="protein sequence ID" value="MFC4403924.1"/>
    <property type="molecule type" value="Genomic_DNA"/>
</dbReference>
<evidence type="ECO:0000313" key="2">
    <source>
        <dbReference type="Proteomes" id="UP001595882"/>
    </source>
</evidence>
<dbReference type="Pfam" id="PF00300">
    <property type="entry name" value="His_Phos_1"/>
    <property type="match status" value="1"/>
</dbReference>
<dbReference type="InterPro" id="IPR013078">
    <property type="entry name" value="His_Pase_superF_clade-1"/>
</dbReference>